<dbReference type="Proteomes" id="UP000007881">
    <property type="component" value="Plasmid pPSMK1"/>
</dbReference>
<feature type="region of interest" description="Disordered" evidence="1">
    <location>
        <begin position="74"/>
        <end position="93"/>
    </location>
</feature>
<organism evidence="2 3">
    <name type="scientific">Phycisphaera mikurensis (strain NBRC 102666 / KCTC 22515 / FYK2301M01)</name>
    <dbReference type="NCBI Taxonomy" id="1142394"/>
    <lineage>
        <taxon>Bacteria</taxon>
        <taxon>Pseudomonadati</taxon>
        <taxon>Planctomycetota</taxon>
        <taxon>Phycisphaerae</taxon>
        <taxon>Phycisphaerales</taxon>
        <taxon>Phycisphaeraceae</taxon>
        <taxon>Phycisphaera</taxon>
    </lineage>
</organism>
<name>I0IJE5_PHYMF</name>
<dbReference type="AlphaFoldDB" id="I0IJE5"/>
<geneLocation type="plasmid" evidence="2 3">
    <name>pPSMK1</name>
</geneLocation>
<reference evidence="2 3" key="1">
    <citation type="submission" date="2012-02" db="EMBL/GenBank/DDBJ databases">
        <title>Complete genome sequence of Phycisphaera mikurensis NBRC 102666.</title>
        <authorList>
            <person name="Ankai A."/>
            <person name="Hosoyama A."/>
            <person name="Terui Y."/>
            <person name="Sekine M."/>
            <person name="Fukai R."/>
            <person name="Kato Y."/>
            <person name="Nakamura S."/>
            <person name="Yamada-Narita S."/>
            <person name="Kawakoshi A."/>
            <person name="Fukunaga Y."/>
            <person name="Yamazaki S."/>
            <person name="Fujita N."/>
        </authorList>
    </citation>
    <scope>NUCLEOTIDE SEQUENCE [LARGE SCALE GENOMIC DNA]</scope>
    <source>
        <strain evidence="3">NBRC 102666 / KCTC 22515 / FYK2301M01</strain>
        <plasmid evidence="2 3">pPSMK1</plasmid>
    </source>
</reference>
<accession>I0IJE5</accession>
<protein>
    <submittedName>
        <fullName evidence="2">Uncharacterized protein</fullName>
    </submittedName>
</protein>
<keyword evidence="2" id="KW-0614">Plasmid</keyword>
<dbReference type="HOGENOM" id="CLU_2397082_0_0_0"/>
<dbReference type="KEGG" id="phm:PSMK_p00210"/>
<proteinExistence type="predicted"/>
<gene>
    <name evidence="2" type="ordered locus">PSMK_p00210</name>
</gene>
<dbReference type="EMBL" id="AP012339">
    <property type="protein sequence ID" value="BAM05383.1"/>
    <property type="molecule type" value="Genomic_DNA"/>
</dbReference>
<evidence type="ECO:0000256" key="1">
    <source>
        <dbReference type="SAM" id="MobiDB-lite"/>
    </source>
</evidence>
<evidence type="ECO:0000313" key="2">
    <source>
        <dbReference type="EMBL" id="BAM05383.1"/>
    </source>
</evidence>
<feature type="compositionally biased region" description="Low complexity" evidence="1">
    <location>
        <begin position="76"/>
        <end position="86"/>
    </location>
</feature>
<sequence>MRPEPLAPGRSPARRDTFIVRTARHPLNLLLGFTGDLGIRAAASSLIATDLPGCAGRPYVDTVDLKMEVRAEARAARAAPDGAASNRRADGEA</sequence>
<evidence type="ECO:0000313" key="3">
    <source>
        <dbReference type="Proteomes" id="UP000007881"/>
    </source>
</evidence>
<keyword evidence="3" id="KW-1185">Reference proteome</keyword>